<reference evidence="2" key="5">
    <citation type="journal article" date="2021" name="G3 (Bethesda)">
        <title>Aegilops tauschii genome assembly Aet v5.0 features greater sequence contiguity and improved annotation.</title>
        <authorList>
            <person name="Wang L."/>
            <person name="Zhu T."/>
            <person name="Rodriguez J.C."/>
            <person name="Deal K.R."/>
            <person name="Dubcovsky J."/>
            <person name="McGuire P.E."/>
            <person name="Lux T."/>
            <person name="Spannagl M."/>
            <person name="Mayer K.F.X."/>
            <person name="Baldrich P."/>
            <person name="Meyers B.C."/>
            <person name="Huo N."/>
            <person name="Gu Y.Q."/>
            <person name="Zhou H."/>
            <person name="Devos K.M."/>
            <person name="Bennetzen J.L."/>
            <person name="Unver T."/>
            <person name="Budak H."/>
            <person name="Gulick P.J."/>
            <person name="Galiba G."/>
            <person name="Kalapos B."/>
            <person name="Nelson D.R."/>
            <person name="Li P."/>
            <person name="You F.M."/>
            <person name="Luo M.C."/>
            <person name="Dvorak J."/>
        </authorList>
    </citation>
    <scope>NUCLEOTIDE SEQUENCE [LARGE SCALE GENOMIC DNA]</scope>
    <source>
        <strain evidence="2">cv. AL8/78</strain>
    </source>
</reference>
<evidence type="ECO:0000313" key="3">
    <source>
        <dbReference type="Proteomes" id="UP000015105"/>
    </source>
</evidence>
<reference evidence="3" key="2">
    <citation type="journal article" date="2017" name="Nat. Plants">
        <title>The Aegilops tauschii genome reveals multiple impacts of transposons.</title>
        <authorList>
            <person name="Zhao G."/>
            <person name="Zou C."/>
            <person name="Li K."/>
            <person name="Wang K."/>
            <person name="Li T."/>
            <person name="Gao L."/>
            <person name="Zhang X."/>
            <person name="Wang H."/>
            <person name="Yang Z."/>
            <person name="Liu X."/>
            <person name="Jiang W."/>
            <person name="Mao L."/>
            <person name="Kong X."/>
            <person name="Jiao Y."/>
            <person name="Jia J."/>
        </authorList>
    </citation>
    <scope>NUCLEOTIDE SEQUENCE [LARGE SCALE GENOMIC DNA]</scope>
    <source>
        <strain evidence="3">cv. AL8/78</strain>
    </source>
</reference>
<keyword evidence="1" id="KW-1133">Transmembrane helix</keyword>
<accession>A0A453B655</accession>
<proteinExistence type="predicted"/>
<sequence>MFLQHFHFWMFNSPFAAFSSYSYSVKTSSFSHNITPTTIYHLSVQQTHLSPTHTNTQDKTMRSEFIFFACFLSLLVFPLVPPFSIFPV</sequence>
<dbReference type="AlphaFoldDB" id="A0A453B655"/>
<dbReference type="Gramene" id="AET2Gv20375400.3">
    <property type="protein sequence ID" value="AET2Gv20375400.3"/>
    <property type="gene ID" value="AET2Gv20375400"/>
</dbReference>
<feature type="transmembrane region" description="Helical" evidence="1">
    <location>
        <begin position="65"/>
        <end position="86"/>
    </location>
</feature>
<evidence type="ECO:0000256" key="1">
    <source>
        <dbReference type="SAM" id="Phobius"/>
    </source>
</evidence>
<keyword evidence="1" id="KW-0812">Transmembrane</keyword>
<keyword evidence="1" id="KW-0472">Membrane</keyword>
<protein>
    <submittedName>
        <fullName evidence="2">Uncharacterized protein</fullName>
    </submittedName>
</protein>
<name>A0A453B655_AEGTS</name>
<dbReference type="EnsemblPlants" id="AET2Gv20375400.3">
    <property type="protein sequence ID" value="AET2Gv20375400.3"/>
    <property type="gene ID" value="AET2Gv20375400"/>
</dbReference>
<organism evidence="2 3">
    <name type="scientific">Aegilops tauschii subsp. strangulata</name>
    <name type="common">Goatgrass</name>
    <dbReference type="NCBI Taxonomy" id="200361"/>
    <lineage>
        <taxon>Eukaryota</taxon>
        <taxon>Viridiplantae</taxon>
        <taxon>Streptophyta</taxon>
        <taxon>Embryophyta</taxon>
        <taxon>Tracheophyta</taxon>
        <taxon>Spermatophyta</taxon>
        <taxon>Magnoliopsida</taxon>
        <taxon>Liliopsida</taxon>
        <taxon>Poales</taxon>
        <taxon>Poaceae</taxon>
        <taxon>BOP clade</taxon>
        <taxon>Pooideae</taxon>
        <taxon>Triticodae</taxon>
        <taxon>Triticeae</taxon>
        <taxon>Triticinae</taxon>
        <taxon>Aegilops</taxon>
    </lineage>
</organism>
<reference evidence="3" key="1">
    <citation type="journal article" date="2014" name="Science">
        <title>Ancient hybridizations among the ancestral genomes of bread wheat.</title>
        <authorList>
            <consortium name="International Wheat Genome Sequencing Consortium,"/>
            <person name="Marcussen T."/>
            <person name="Sandve S.R."/>
            <person name="Heier L."/>
            <person name="Spannagl M."/>
            <person name="Pfeifer M."/>
            <person name="Jakobsen K.S."/>
            <person name="Wulff B.B."/>
            <person name="Steuernagel B."/>
            <person name="Mayer K.F."/>
            <person name="Olsen O.A."/>
        </authorList>
    </citation>
    <scope>NUCLEOTIDE SEQUENCE [LARGE SCALE GENOMIC DNA]</scope>
    <source>
        <strain evidence="3">cv. AL8/78</strain>
    </source>
</reference>
<keyword evidence="3" id="KW-1185">Reference proteome</keyword>
<reference evidence="2" key="3">
    <citation type="journal article" date="2017" name="Nature">
        <title>Genome sequence of the progenitor of the wheat D genome Aegilops tauschii.</title>
        <authorList>
            <person name="Luo M.C."/>
            <person name="Gu Y.Q."/>
            <person name="Puiu D."/>
            <person name="Wang H."/>
            <person name="Twardziok S.O."/>
            <person name="Deal K.R."/>
            <person name="Huo N."/>
            <person name="Zhu T."/>
            <person name="Wang L."/>
            <person name="Wang Y."/>
            <person name="McGuire P.E."/>
            <person name="Liu S."/>
            <person name="Long H."/>
            <person name="Ramasamy R.K."/>
            <person name="Rodriguez J.C."/>
            <person name="Van S.L."/>
            <person name="Yuan L."/>
            <person name="Wang Z."/>
            <person name="Xia Z."/>
            <person name="Xiao L."/>
            <person name="Anderson O.D."/>
            <person name="Ouyang S."/>
            <person name="Liang Y."/>
            <person name="Zimin A.V."/>
            <person name="Pertea G."/>
            <person name="Qi P."/>
            <person name="Bennetzen J.L."/>
            <person name="Dai X."/>
            <person name="Dawson M.W."/>
            <person name="Muller H.G."/>
            <person name="Kugler K."/>
            <person name="Rivarola-Duarte L."/>
            <person name="Spannagl M."/>
            <person name="Mayer K.F.X."/>
            <person name="Lu F.H."/>
            <person name="Bevan M.W."/>
            <person name="Leroy P."/>
            <person name="Li P."/>
            <person name="You F.M."/>
            <person name="Sun Q."/>
            <person name="Liu Z."/>
            <person name="Lyons E."/>
            <person name="Wicker T."/>
            <person name="Salzberg S.L."/>
            <person name="Devos K.M."/>
            <person name="Dvorak J."/>
        </authorList>
    </citation>
    <scope>NUCLEOTIDE SEQUENCE [LARGE SCALE GENOMIC DNA]</scope>
    <source>
        <strain evidence="2">cv. AL8/78</strain>
    </source>
</reference>
<reference evidence="2" key="4">
    <citation type="submission" date="2019-03" db="UniProtKB">
        <authorList>
            <consortium name="EnsemblPlants"/>
        </authorList>
    </citation>
    <scope>IDENTIFICATION</scope>
</reference>
<dbReference type="Proteomes" id="UP000015105">
    <property type="component" value="Chromosome 2D"/>
</dbReference>
<evidence type="ECO:0000313" key="2">
    <source>
        <dbReference type="EnsemblPlants" id="AET2Gv20375400.3"/>
    </source>
</evidence>